<accession>G3IYB4</accession>
<dbReference type="EMBL" id="JH109153">
    <property type="protein sequence ID" value="EGW20036.1"/>
    <property type="molecule type" value="Genomic_DNA"/>
</dbReference>
<protein>
    <recommendedName>
        <fullName evidence="17">Sensor protein FixL</fullName>
        <ecNumber evidence="3">2.7.13.3</ecNumber>
    </recommendedName>
</protein>
<keyword evidence="15" id="KW-0472">Membrane</keyword>
<dbReference type="SUPFAM" id="SSF55874">
    <property type="entry name" value="ATPase domain of HSP90 chaperone/DNA topoisomerase II/histidine kinase"/>
    <property type="match status" value="1"/>
</dbReference>
<evidence type="ECO:0000256" key="11">
    <source>
        <dbReference type="ARBA" id="ARBA00022777"/>
    </source>
</evidence>
<dbReference type="PROSITE" id="PS50110">
    <property type="entry name" value="RESPONSE_REGULATORY"/>
    <property type="match status" value="3"/>
</dbReference>
<dbReference type="SMART" id="SM00388">
    <property type="entry name" value="HisKA"/>
    <property type="match status" value="1"/>
</dbReference>
<dbReference type="Gene3D" id="3.40.50.2300">
    <property type="match status" value="3"/>
</dbReference>
<dbReference type="Pfam" id="PF02518">
    <property type="entry name" value="HATPase_c"/>
    <property type="match status" value="1"/>
</dbReference>
<reference evidence="25 26" key="1">
    <citation type="submission" date="2011-06" db="EMBL/GenBank/DDBJ databases">
        <title>Genomic sequence of Methylobacter tundripaludum SV96.</title>
        <authorList>
            <consortium name="US DOE Joint Genome Institute"/>
            <person name="Lucas S."/>
            <person name="Han J."/>
            <person name="Lapidus A."/>
            <person name="Cheng J.-F."/>
            <person name="Goodwin L."/>
            <person name="Pitluck S."/>
            <person name="Held B."/>
            <person name="Detter J.C."/>
            <person name="Han C."/>
            <person name="Tapia R."/>
            <person name="Land M."/>
            <person name="Hauser L."/>
            <person name="Kyrpides N."/>
            <person name="Ivanova N."/>
            <person name="Ovchinnikova G."/>
            <person name="Pagani I."/>
            <person name="Klotz M.G."/>
            <person name="Dispirito A.A."/>
            <person name="Murrell J.C."/>
            <person name="Dunfield P."/>
            <person name="Kalyuzhnaya M.G."/>
            <person name="Svenning M."/>
            <person name="Trotsenko Y.A."/>
            <person name="Stein L.Y."/>
            <person name="Woyke T."/>
        </authorList>
    </citation>
    <scope>NUCLEOTIDE SEQUENCE [LARGE SCALE GENOMIC DNA]</scope>
    <source>
        <strain evidence="26">ATCC BAA-1195 / DSM 17260 / SV96</strain>
    </source>
</reference>
<evidence type="ECO:0000256" key="4">
    <source>
        <dbReference type="ARBA" id="ARBA00022475"/>
    </source>
</evidence>
<dbReference type="HOGENOM" id="CLU_005004_0_0_6"/>
<dbReference type="CDD" id="cd00082">
    <property type="entry name" value="HisKA"/>
    <property type="match status" value="1"/>
</dbReference>
<dbReference type="InterPro" id="IPR036890">
    <property type="entry name" value="HATPase_C_sf"/>
</dbReference>
<sequence length="1278" mass="142492">MENAIQTTLFQMREAFIARLPDRLAILRTLLEDIERGRHESLEGLHRAVHSLVGSAGIHQLMPVSEAARNLERVVAAIPADEVQDEHGLHAMRKALANLEAQAVNPGHGFVPQISRRRTEIPRIVIVDDDEEQAGWLRSMLERAGYRVDVFHELAAFAAADLTTEPPSAVIMDRVLLEGDNAGTRVIAKLKKQSLNGFPVIGISMRRDMAAKLAAYRAGASCFLTKPVDSDALLRVVADSAALMPMEPFRVLLVDDDADQRAAYGLILRQAGMTVLDAGDPLEVPEMLEDFAAEVLVLDMVMPECSGPELAVILRDDERYAQVPIVYLSMETRASRQFSALNCSGDHFLAKPVEPHPLVAAVALHARRFRQTREQTESLRATLYERERQQQQQALDAHAIVSATDAAGTLIYVNDRFCEISGYSRNELVGQNHRIVKSSEHLPEFYLDMWNTIVCGNIWRGEVCNRRKDGRLYWVETSIVPFLDNTGRPYQYVSIRTDISRIKKAELRLRLLERAVEASASSISMVDVNKPGMPLIYVNPAFERITGYSRDEAIGRNPRFLQGKETDQPGVDEIRAVLQEGRAGGALLHNYRKNGTPYWNDLRIAPVHDEQGRLSHFIGIADDVTERRDAGDALLKSEERLRRSQHYANIGTWDWNIQTGKVICSERIGSLFGYPEDKREISFKYFLDGIHPDDRQKVIDAVDACVQQGAEYNIEHRCVWPDGTVRWLLERGDVVRDGDGTPLNMLGVVQDITHRKFAELKILEKQARLVIFNHIIENVADAVITIDSVGTISSFNPAAEKLFGYSAAEIINRNVNLLMPEPYRSKHGRYIDLHNAGQPSGIIGKQLELPGQHKDGTIFSLELAVTLMEIDDSKHFVGILRDISERKQYEQEIIAARDEAESANNAKSEFLSNMSHELRTPMNAILGFGQLLEIEAGLNEDQADYVDEILKAGHHLLELINEVLDLARIESGNINLSLEPLSCAELIGECLTLIKPIAQVRGITINDAAIGDYVIRADRTRLKQVLINLLSNAIKYNRPQGEVLVQVAVQDGFVRLEVSDTGYGIPATRRQELFQPFSRLGVEDADIEGTGIGLTISRRLMKMMGGAIGMDSEEGRGCTFWIELPEVAAEPDIRSNNVEQVMTFEAASGGECRYTVLYIEDNPANLRLIAQILGRNPQVQLITAHTSELGLELASAHYPELILLDINLPGMDGYQVLNVLRSLDSVKKTPVIAISANATPRDIEQGMAAGFDEYITKPVNVMRFLAVVNRLLSDSTEQ</sequence>
<dbReference type="CDD" id="cd00130">
    <property type="entry name" value="PAS"/>
    <property type="match status" value="4"/>
</dbReference>
<keyword evidence="4" id="KW-1003">Cell membrane</keyword>
<comment type="function">
    <text evidence="16">Putative oxygen sensor; modulates the activity of FixJ, a transcriptional activator of nitrogen fixation fixK gene. FixL probably acts as a kinase that phosphorylates FixJ.</text>
</comment>
<dbReference type="Gene3D" id="2.10.70.100">
    <property type="match status" value="1"/>
</dbReference>
<evidence type="ECO:0000256" key="10">
    <source>
        <dbReference type="ARBA" id="ARBA00022741"/>
    </source>
</evidence>
<feature type="domain" description="Response regulatory" evidence="21">
    <location>
        <begin position="123"/>
        <end position="241"/>
    </location>
</feature>
<feature type="domain" description="PAS" evidence="22">
    <location>
        <begin position="387"/>
        <end position="432"/>
    </location>
</feature>
<dbReference type="CDD" id="cd00088">
    <property type="entry name" value="HPT"/>
    <property type="match status" value="1"/>
</dbReference>
<evidence type="ECO:0000256" key="19">
    <source>
        <dbReference type="PROSITE-ProRule" id="PRU00169"/>
    </source>
</evidence>
<dbReference type="Pfam" id="PF00989">
    <property type="entry name" value="PAS"/>
    <property type="match status" value="1"/>
</dbReference>
<name>G3IYB4_METTV</name>
<dbReference type="Pfam" id="PF13426">
    <property type="entry name" value="PAS_9"/>
    <property type="match status" value="1"/>
</dbReference>
<dbReference type="Pfam" id="PF08447">
    <property type="entry name" value="PAS_3"/>
    <property type="match status" value="2"/>
</dbReference>
<dbReference type="PROSITE" id="PS50113">
    <property type="entry name" value="PAC"/>
    <property type="match status" value="4"/>
</dbReference>
<dbReference type="InterPro" id="IPR000700">
    <property type="entry name" value="PAS-assoc_C"/>
</dbReference>
<keyword evidence="6 19" id="KW-0597">Phosphoprotein</keyword>
<evidence type="ECO:0000256" key="1">
    <source>
        <dbReference type="ARBA" id="ARBA00000085"/>
    </source>
</evidence>
<keyword evidence="5" id="KW-0997">Cell inner membrane</keyword>
<evidence type="ECO:0000256" key="2">
    <source>
        <dbReference type="ARBA" id="ARBA00004429"/>
    </source>
</evidence>
<feature type="domain" description="PAS" evidence="22">
    <location>
        <begin position="508"/>
        <end position="557"/>
    </location>
</feature>
<dbReference type="InterPro" id="IPR001610">
    <property type="entry name" value="PAC"/>
</dbReference>
<dbReference type="PROSITE" id="PS50894">
    <property type="entry name" value="HPT"/>
    <property type="match status" value="1"/>
</dbReference>
<dbReference type="InterPro" id="IPR001789">
    <property type="entry name" value="Sig_transdc_resp-reg_receiver"/>
</dbReference>
<dbReference type="InterPro" id="IPR013767">
    <property type="entry name" value="PAS_fold"/>
</dbReference>
<dbReference type="SMART" id="SM00086">
    <property type="entry name" value="PAC"/>
    <property type="match status" value="4"/>
</dbReference>
<evidence type="ECO:0000256" key="8">
    <source>
        <dbReference type="ARBA" id="ARBA00022692"/>
    </source>
</evidence>
<dbReference type="Gene3D" id="1.10.287.130">
    <property type="match status" value="1"/>
</dbReference>
<keyword evidence="7" id="KW-0808">Transferase</keyword>
<evidence type="ECO:0000313" key="25">
    <source>
        <dbReference type="EMBL" id="EGW20036.1"/>
    </source>
</evidence>
<evidence type="ECO:0000256" key="12">
    <source>
        <dbReference type="ARBA" id="ARBA00022840"/>
    </source>
</evidence>
<feature type="modified residue" description="4-aspartylphosphate" evidence="19">
    <location>
        <position position="1205"/>
    </location>
</feature>
<feature type="modified residue" description="4-aspartylphosphate" evidence="19">
    <location>
        <position position="173"/>
    </location>
</feature>
<dbReference type="NCBIfam" id="TIGR00229">
    <property type="entry name" value="sensory_box"/>
    <property type="match status" value="4"/>
</dbReference>
<dbReference type="SUPFAM" id="SSF47384">
    <property type="entry name" value="Homodimeric domain of signal transducing histidine kinase"/>
    <property type="match status" value="1"/>
</dbReference>
<evidence type="ECO:0000256" key="7">
    <source>
        <dbReference type="ARBA" id="ARBA00022679"/>
    </source>
</evidence>
<dbReference type="RefSeq" id="WP_006892283.1">
    <property type="nucleotide sequence ID" value="NZ_JH109153.1"/>
</dbReference>
<evidence type="ECO:0000259" key="24">
    <source>
        <dbReference type="PROSITE" id="PS50894"/>
    </source>
</evidence>
<dbReference type="SUPFAM" id="SSF52172">
    <property type="entry name" value="CheY-like"/>
    <property type="match status" value="3"/>
</dbReference>
<dbReference type="InterPro" id="IPR036097">
    <property type="entry name" value="HisK_dim/P_sf"/>
</dbReference>
<dbReference type="OrthoDB" id="5555388at2"/>
<dbReference type="FunFam" id="3.30.450.20:FF:000060">
    <property type="entry name" value="Sensor protein FixL"/>
    <property type="match status" value="1"/>
</dbReference>
<feature type="domain" description="Response regulatory" evidence="21">
    <location>
        <begin position="1155"/>
        <end position="1272"/>
    </location>
</feature>
<evidence type="ECO:0000259" key="21">
    <source>
        <dbReference type="PROSITE" id="PS50110"/>
    </source>
</evidence>
<dbReference type="eggNOG" id="COG3829">
    <property type="taxonomic scope" value="Bacteria"/>
</dbReference>
<dbReference type="PANTHER" id="PTHR43047">
    <property type="entry name" value="TWO-COMPONENT HISTIDINE PROTEIN KINASE"/>
    <property type="match status" value="1"/>
</dbReference>
<evidence type="ECO:0000256" key="9">
    <source>
        <dbReference type="ARBA" id="ARBA00022737"/>
    </source>
</evidence>
<dbReference type="FunFam" id="1.10.287.130:FF:000038">
    <property type="entry name" value="Sensory transduction histidine kinase"/>
    <property type="match status" value="1"/>
</dbReference>
<evidence type="ECO:0000256" key="15">
    <source>
        <dbReference type="ARBA" id="ARBA00023136"/>
    </source>
</evidence>
<evidence type="ECO:0000256" key="5">
    <source>
        <dbReference type="ARBA" id="ARBA00022519"/>
    </source>
</evidence>
<feature type="domain" description="PAC" evidence="23">
    <location>
        <begin position="845"/>
        <end position="895"/>
    </location>
</feature>
<dbReference type="GO" id="GO:0006355">
    <property type="term" value="P:regulation of DNA-templated transcription"/>
    <property type="evidence" value="ECO:0007669"/>
    <property type="project" value="InterPro"/>
</dbReference>
<dbReference type="Gene3D" id="1.20.120.160">
    <property type="entry name" value="HPT domain"/>
    <property type="match status" value="1"/>
</dbReference>
<feature type="domain" description="HPt" evidence="24">
    <location>
        <begin position="5"/>
        <end position="106"/>
    </location>
</feature>
<proteinExistence type="predicted"/>
<dbReference type="InterPro" id="IPR004358">
    <property type="entry name" value="Sig_transdc_His_kin-like_C"/>
</dbReference>
<dbReference type="Proteomes" id="UP000004664">
    <property type="component" value="Unassembled WGS sequence"/>
</dbReference>
<comment type="subcellular location">
    <subcellularLocation>
        <location evidence="2">Cell inner membrane</location>
        <topology evidence="2">Multi-pass membrane protein</topology>
    </subcellularLocation>
</comment>
<dbReference type="InterPro" id="IPR005467">
    <property type="entry name" value="His_kinase_dom"/>
</dbReference>
<keyword evidence="12" id="KW-0067">ATP-binding</keyword>
<dbReference type="InterPro" id="IPR035965">
    <property type="entry name" value="PAS-like_dom_sf"/>
</dbReference>
<dbReference type="STRING" id="697282.Mettu_3162"/>
<dbReference type="SUPFAM" id="SSF47226">
    <property type="entry name" value="Histidine-containing phosphotransfer domain, HPT domain"/>
    <property type="match status" value="1"/>
</dbReference>
<dbReference type="InterPro" id="IPR036641">
    <property type="entry name" value="HPT_dom_sf"/>
</dbReference>
<evidence type="ECO:0000259" key="20">
    <source>
        <dbReference type="PROSITE" id="PS50109"/>
    </source>
</evidence>
<evidence type="ECO:0000259" key="22">
    <source>
        <dbReference type="PROSITE" id="PS50112"/>
    </source>
</evidence>
<dbReference type="GO" id="GO:0005524">
    <property type="term" value="F:ATP binding"/>
    <property type="evidence" value="ECO:0007669"/>
    <property type="project" value="UniProtKB-KW"/>
</dbReference>
<evidence type="ECO:0000256" key="18">
    <source>
        <dbReference type="PROSITE-ProRule" id="PRU00110"/>
    </source>
</evidence>
<comment type="catalytic activity">
    <reaction evidence="1">
        <text>ATP + protein L-histidine = ADP + protein N-phospho-L-histidine.</text>
        <dbReference type="EC" id="2.7.13.3"/>
    </reaction>
</comment>
<dbReference type="InterPro" id="IPR013655">
    <property type="entry name" value="PAS_fold_3"/>
</dbReference>
<dbReference type="InterPro" id="IPR000014">
    <property type="entry name" value="PAS"/>
</dbReference>
<organism evidence="25 26">
    <name type="scientific">Methylobacter tundripaludum (strain ATCC BAA-1195 / DSM 17260 / SV96)</name>
    <dbReference type="NCBI Taxonomy" id="697282"/>
    <lineage>
        <taxon>Bacteria</taxon>
        <taxon>Pseudomonadati</taxon>
        <taxon>Pseudomonadota</taxon>
        <taxon>Gammaproteobacteria</taxon>
        <taxon>Methylococcales</taxon>
        <taxon>Methylococcaceae</taxon>
        <taxon>Methylobacter</taxon>
    </lineage>
</organism>
<evidence type="ECO:0000313" key="26">
    <source>
        <dbReference type="Proteomes" id="UP000004664"/>
    </source>
</evidence>
<dbReference type="eggNOG" id="COG2202">
    <property type="taxonomic scope" value="Bacteria"/>
</dbReference>
<dbReference type="Gene3D" id="3.30.565.10">
    <property type="entry name" value="Histidine kinase-like ATPase, C-terminal domain"/>
    <property type="match status" value="1"/>
</dbReference>
<evidence type="ECO:0000256" key="16">
    <source>
        <dbReference type="ARBA" id="ARBA00059827"/>
    </source>
</evidence>
<evidence type="ECO:0000256" key="14">
    <source>
        <dbReference type="ARBA" id="ARBA00023012"/>
    </source>
</evidence>
<feature type="domain" description="PAC" evidence="23">
    <location>
        <begin position="582"/>
        <end position="636"/>
    </location>
</feature>
<keyword evidence="26" id="KW-1185">Reference proteome</keyword>
<dbReference type="SMART" id="SM00091">
    <property type="entry name" value="PAS"/>
    <property type="match status" value="4"/>
</dbReference>
<evidence type="ECO:0000256" key="3">
    <source>
        <dbReference type="ARBA" id="ARBA00012438"/>
    </source>
</evidence>
<evidence type="ECO:0000259" key="23">
    <source>
        <dbReference type="PROSITE" id="PS50113"/>
    </source>
</evidence>
<dbReference type="Gene3D" id="3.30.450.20">
    <property type="entry name" value="PAS domain"/>
    <property type="match status" value="4"/>
</dbReference>
<dbReference type="InterPro" id="IPR003594">
    <property type="entry name" value="HATPase_dom"/>
</dbReference>
<dbReference type="GO" id="GO:0000155">
    <property type="term" value="F:phosphorelay sensor kinase activity"/>
    <property type="evidence" value="ECO:0007669"/>
    <property type="project" value="InterPro"/>
</dbReference>
<keyword evidence="14" id="KW-0902">Two-component regulatory system</keyword>
<dbReference type="SMART" id="SM00448">
    <property type="entry name" value="REC"/>
    <property type="match status" value="3"/>
</dbReference>
<dbReference type="PRINTS" id="PR00344">
    <property type="entry name" value="BCTRLSENSOR"/>
</dbReference>
<feature type="modified residue" description="Phosphohistidine" evidence="18">
    <location>
        <position position="50"/>
    </location>
</feature>
<dbReference type="Pfam" id="PF01627">
    <property type="entry name" value="Hpt"/>
    <property type="match status" value="1"/>
</dbReference>
<dbReference type="InterPro" id="IPR011006">
    <property type="entry name" value="CheY-like_superfamily"/>
</dbReference>
<dbReference type="Pfam" id="PF00072">
    <property type="entry name" value="Response_reg"/>
    <property type="match status" value="3"/>
</dbReference>
<keyword evidence="9" id="KW-0677">Repeat</keyword>
<dbReference type="PROSITE" id="PS50112">
    <property type="entry name" value="PAS"/>
    <property type="match status" value="3"/>
</dbReference>
<feature type="domain" description="PAS" evidence="22">
    <location>
        <begin position="768"/>
        <end position="821"/>
    </location>
</feature>
<dbReference type="PROSITE" id="PS50109">
    <property type="entry name" value="HIS_KIN"/>
    <property type="match status" value="1"/>
</dbReference>
<feature type="domain" description="PAC" evidence="23">
    <location>
        <begin position="459"/>
        <end position="511"/>
    </location>
</feature>
<evidence type="ECO:0000256" key="6">
    <source>
        <dbReference type="ARBA" id="ARBA00022553"/>
    </source>
</evidence>
<feature type="modified residue" description="4-aspartylphosphate" evidence="19">
    <location>
        <position position="299"/>
    </location>
</feature>
<gene>
    <name evidence="25" type="ORF">Mettu_3162</name>
</gene>
<dbReference type="EC" id="2.7.13.3" evidence="3"/>
<keyword evidence="13" id="KW-1133">Transmembrane helix</keyword>
<feature type="domain" description="Histidine kinase" evidence="20">
    <location>
        <begin position="913"/>
        <end position="1128"/>
    </location>
</feature>
<feature type="domain" description="PAC" evidence="23">
    <location>
        <begin position="712"/>
        <end position="764"/>
    </location>
</feature>
<dbReference type="FunFam" id="3.30.565.10:FF:000006">
    <property type="entry name" value="Sensor histidine kinase WalK"/>
    <property type="match status" value="1"/>
</dbReference>
<evidence type="ECO:0000256" key="13">
    <source>
        <dbReference type="ARBA" id="ARBA00022989"/>
    </source>
</evidence>
<dbReference type="SUPFAM" id="SSF55785">
    <property type="entry name" value="PYP-like sensor domain (PAS domain)"/>
    <property type="match status" value="4"/>
</dbReference>
<keyword evidence="11 25" id="KW-0418">Kinase</keyword>
<dbReference type="CDD" id="cd00156">
    <property type="entry name" value="REC"/>
    <property type="match status" value="1"/>
</dbReference>
<keyword evidence="8" id="KW-0812">Transmembrane</keyword>
<dbReference type="FunFam" id="2.10.70.100:FF:000001">
    <property type="entry name" value="Sensory transduction histidine kinase"/>
    <property type="match status" value="1"/>
</dbReference>
<dbReference type="GO" id="GO:0005886">
    <property type="term" value="C:plasma membrane"/>
    <property type="evidence" value="ECO:0007669"/>
    <property type="project" value="UniProtKB-SubCell"/>
</dbReference>
<dbReference type="eggNOG" id="COG2205">
    <property type="taxonomic scope" value="Bacteria"/>
</dbReference>
<dbReference type="SMART" id="SM00387">
    <property type="entry name" value="HATPase_c"/>
    <property type="match status" value="1"/>
</dbReference>
<feature type="domain" description="Response regulatory" evidence="21">
    <location>
        <begin position="250"/>
        <end position="366"/>
    </location>
</feature>
<dbReference type="eggNOG" id="COG3706">
    <property type="taxonomic scope" value="Bacteria"/>
</dbReference>
<dbReference type="InterPro" id="IPR008207">
    <property type="entry name" value="Sig_transdc_His_kin_Hpt_dom"/>
</dbReference>
<dbReference type="AlphaFoldDB" id="G3IYB4"/>
<keyword evidence="10" id="KW-0547">Nucleotide-binding</keyword>
<dbReference type="Pfam" id="PF00512">
    <property type="entry name" value="HisKA"/>
    <property type="match status" value="1"/>
</dbReference>
<evidence type="ECO:0000256" key="17">
    <source>
        <dbReference type="ARBA" id="ARBA00070616"/>
    </source>
</evidence>
<dbReference type="InterPro" id="IPR003661">
    <property type="entry name" value="HisK_dim/P_dom"/>
</dbReference>